<proteinExistence type="predicted"/>
<feature type="signal peptide" evidence="1">
    <location>
        <begin position="1"/>
        <end position="20"/>
    </location>
</feature>
<comment type="caution">
    <text evidence="2">The sequence shown here is derived from an EMBL/GenBank/DDBJ whole genome shotgun (WGS) entry which is preliminary data.</text>
</comment>
<sequence>MTGTATVMSVWVLLSVGCDALTCYVDDLSPRAVGDSLWFCVFLSTRPARKMVFQIKVEEAAELDLQGSRDFALENLSQPLYTWVATSHTGSSEALDCRNATDMELRGHDVSCPQIYAHATAVTQLSNLVVNLREGRVSSFAWDNSCSGCSPSKCLKSSQSLSEENFTEGSQFFSKGTCGESADFCIGTPAACNLKVFVTWAGTDKHGRNLVSAGSRLSKLAGPTLSSFYNTLKDGYSQASKALGQ</sequence>
<name>A0A9P1D1V3_9DINO</name>
<dbReference type="EMBL" id="CAMXCT010002779">
    <property type="protein sequence ID" value="CAI4000406.1"/>
    <property type="molecule type" value="Genomic_DNA"/>
</dbReference>
<feature type="chain" id="PRO_5043270959" evidence="1">
    <location>
        <begin position="21"/>
        <end position="245"/>
    </location>
</feature>
<protein>
    <submittedName>
        <fullName evidence="2">Uncharacterized protein</fullName>
    </submittedName>
</protein>
<dbReference type="EMBL" id="CAMXCT020002779">
    <property type="protein sequence ID" value="CAL1153781.1"/>
    <property type="molecule type" value="Genomic_DNA"/>
</dbReference>
<accession>A0A9P1D1V3</accession>
<dbReference type="AlphaFoldDB" id="A0A9P1D1V3"/>
<dbReference type="EMBL" id="CAMXCT030002779">
    <property type="protein sequence ID" value="CAL4787718.1"/>
    <property type="molecule type" value="Genomic_DNA"/>
</dbReference>
<keyword evidence="1" id="KW-0732">Signal</keyword>
<keyword evidence="4" id="KW-1185">Reference proteome</keyword>
<evidence type="ECO:0000313" key="2">
    <source>
        <dbReference type="EMBL" id="CAI4000406.1"/>
    </source>
</evidence>
<dbReference type="Proteomes" id="UP001152797">
    <property type="component" value="Unassembled WGS sequence"/>
</dbReference>
<evidence type="ECO:0000313" key="3">
    <source>
        <dbReference type="EMBL" id="CAL4787718.1"/>
    </source>
</evidence>
<organism evidence="2">
    <name type="scientific">Cladocopium goreaui</name>
    <dbReference type="NCBI Taxonomy" id="2562237"/>
    <lineage>
        <taxon>Eukaryota</taxon>
        <taxon>Sar</taxon>
        <taxon>Alveolata</taxon>
        <taxon>Dinophyceae</taxon>
        <taxon>Suessiales</taxon>
        <taxon>Symbiodiniaceae</taxon>
        <taxon>Cladocopium</taxon>
    </lineage>
</organism>
<reference evidence="3 4" key="2">
    <citation type="submission" date="2024-05" db="EMBL/GenBank/DDBJ databases">
        <authorList>
            <person name="Chen Y."/>
            <person name="Shah S."/>
            <person name="Dougan E. K."/>
            <person name="Thang M."/>
            <person name="Chan C."/>
        </authorList>
    </citation>
    <scope>NUCLEOTIDE SEQUENCE [LARGE SCALE GENOMIC DNA]</scope>
</reference>
<evidence type="ECO:0000256" key="1">
    <source>
        <dbReference type="SAM" id="SignalP"/>
    </source>
</evidence>
<evidence type="ECO:0000313" key="4">
    <source>
        <dbReference type="Proteomes" id="UP001152797"/>
    </source>
</evidence>
<reference evidence="2" key="1">
    <citation type="submission" date="2022-10" db="EMBL/GenBank/DDBJ databases">
        <authorList>
            <person name="Chen Y."/>
            <person name="Dougan E. K."/>
            <person name="Chan C."/>
            <person name="Rhodes N."/>
            <person name="Thang M."/>
        </authorList>
    </citation>
    <scope>NUCLEOTIDE SEQUENCE</scope>
</reference>
<dbReference type="OrthoDB" id="188293at2759"/>
<gene>
    <name evidence="2" type="ORF">C1SCF055_LOCUS26527</name>
</gene>